<reference evidence="11 12" key="2">
    <citation type="journal article" date="2010" name="Nucleic Acids Res.">
        <title>BeetleBase in 2010: revisions to provide comprehensive genomic information for Tribolium castaneum.</title>
        <authorList>
            <person name="Kim H.S."/>
            <person name="Murphy T."/>
            <person name="Xia J."/>
            <person name="Caragea D."/>
            <person name="Park Y."/>
            <person name="Beeman R.W."/>
            <person name="Lorenzen M.D."/>
            <person name="Butcher S."/>
            <person name="Manak J.R."/>
            <person name="Brown S.J."/>
        </authorList>
    </citation>
    <scope>GENOME REANNOTATION</scope>
    <source>
        <strain evidence="11 12">Georgia GA2</strain>
    </source>
</reference>
<evidence type="ECO:0000256" key="1">
    <source>
        <dbReference type="ARBA" id="ARBA00004141"/>
    </source>
</evidence>
<keyword evidence="9 10" id="KW-0275">Fatty acid biosynthesis</keyword>
<name>D6WRK7_TRICA</name>
<evidence type="ECO:0000313" key="11">
    <source>
        <dbReference type="EMBL" id="EFA05977.1"/>
    </source>
</evidence>
<dbReference type="GO" id="GO:0019367">
    <property type="term" value="P:fatty acid elongation, saturated fatty acid"/>
    <property type="evidence" value="ECO:0000318"/>
    <property type="project" value="GO_Central"/>
</dbReference>
<dbReference type="PhylomeDB" id="D6WRK7"/>
<keyword evidence="8 10" id="KW-0472">Membrane</keyword>
<feature type="transmembrane region" description="Helical" evidence="10">
    <location>
        <begin position="167"/>
        <end position="189"/>
    </location>
</feature>
<evidence type="ECO:0000313" key="12">
    <source>
        <dbReference type="Proteomes" id="UP000007266"/>
    </source>
</evidence>
<feature type="transmembrane region" description="Helical" evidence="10">
    <location>
        <begin position="63"/>
        <end position="82"/>
    </location>
</feature>
<dbReference type="KEGG" id="tca:103313722"/>
<dbReference type="OMA" id="YWIPNYM"/>
<dbReference type="OrthoDB" id="434092at2759"/>
<comment type="similarity">
    <text evidence="10">Belongs to the ELO family.</text>
</comment>
<feature type="transmembrane region" description="Helical" evidence="10">
    <location>
        <begin position="232"/>
        <end position="251"/>
    </location>
</feature>
<dbReference type="Proteomes" id="UP000007266">
    <property type="component" value="Linkage group 7"/>
</dbReference>
<dbReference type="GO" id="GO:0009922">
    <property type="term" value="F:fatty acid elongase activity"/>
    <property type="evidence" value="ECO:0000318"/>
    <property type="project" value="GO_Central"/>
</dbReference>
<keyword evidence="4 10" id="KW-0812">Transmembrane</keyword>
<evidence type="ECO:0000256" key="2">
    <source>
        <dbReference type="ARBA" id="ARBA00022516"/>
    </source>
</evidence>
<dbReference type="Pfam" id="PF01151">
    <property type="entry name" value="ELO"/>
    <property type="match status" value="1"/>
</dbReference>
<keyword evidence="2 10" id="KW-0444">Lipid biosynthesis</keyword>
<dbReference type="InterPro" id="IPR002076">
    <property type="entry name" value="ELO_fam"/>
</dbReference>
<dbReference type="EC" id="2.3.1.199" evidence="10"/>
<keyword evidence="7 10" id="KW-0443">Lipid metabolism</keyword>
<dbReference type="PANTHER" id="PTHR11157">
    <property type="entry name" value="FATTY ACID ACYL TRANSFERASE-RELATED"/>
    <property type="match status" value="1"/>
</dbReference>
<evidence type="ECO:0000256" key="6">
    <source>
        <dbReference type="ARBA" id="ARBA00022989"/>
    </source>
</evidence>
<dbReference type="HOGENOM" id="CLU_048483_0_2_1"/>
<feature type="transmembrane region" description="Helical" evidence="10">
    <location>
        <begin position="108"/>
        <end position="131"/>
    </location>
</feature>
<keyword evidence="6 10" id="KW-1133">Transmembrane helix</keyword>
<evidence type="ECO:0000256" key="5">
    <source>
        <dbReference type="ARBA" id="ARBA00022832"/>
    </source>
</evidence>
<organism evidence="11 12">
    <name type="scientific">Tribolium castaneum</name>
    <name type="common">Red flour beetle</name>
    <dbReference type="NCBI Taxonomy" id="7070"/>
    <lineage>
        <taxon>Eukaryota</taxon>
        <taxon>Metazoa</taxon>
        <taxon>Ecdysozoa</taxon>
        <taxon>Arthropoda</taxon>
        <taxon>Hexapoda</taxon>
        <taxon>Insecta</taxon>
        <taxon>Pterygota</taxon>
        <taxon>Neoptera</taxon>
        <taxon>Endopterygota</taxon>
        <taxon>Coleoptera</taxon>
        <taxon>Polyphaga</taxon>
        <taxon>Cucujiformia</taxon>
        <taxon>Tenebrionidae</taxon>
        <taxon>Tenebrionidae incertae sedis</taxon>
        <taxon>Tribolium</taxon>
    </lineage>
</organism>
<dbReference type="EMBL" id="KQ971354">
    <property type="protein sequence ID" value="EFA05977.1"/>
    <property type="molecule type" value="Genomic_DNA"/>
</dbReference>
<evidence type="ECO:0000256" key="3">
    <source>
        <dbReference type="ARBA" id="ARBA00022679"/>
    </source>
</evidence>
<dbReference type="GO" id="GO:0030148">
    <property type="term" value="P:sphingolipid biosynthetic process"/>
    <property type="evidence" value="ECO:0000318"/>
    <property type="project" value="GO_Central"/>
</dbReference>
<keyword evidence="3 10" id="KW-0808">Transferase</keyword>
<dbReference type="InParanoid" id="D6WRK7"/>
<dbReference type="GO" id="GO:0042761">
    <property type="term" value="P:very long-chain fatty acid biosynthetic process"/>
    <property type="evidence" value="ECO:0000318"/>
    <property type="project" value="GO_Central"/>
</dbReference>
<gene>
    <name evidence="11" type="primary">AUGUSTUS-3.0.2_08803</name>
    <name evidence="11" type="ORF">TcasGA2_TC008803</name>
</gene>
<comment type="subcellular location">
    <subcellularLocation>
        <location evidence="1">Membrane</location>
        <topology evidence="1">Multi-pass membrane protein</topology>
    </subcellularLocation>
</comment>
<accession>D6WRK7</accession>
<reference evidence="11 12" key="1">
    <citation type="journal article" date="2008" name="Nature">
        <title>The genome of the model beetle and pest Tribolium castaneum.</title>
        <authorList>
            <consortium name="Tribolium Genome Sequencing Consortium"/>
            <person name="Richards S."/>
            <person name="Gibbs R.A."/>
            <person name="Weinstock G.M."/>
            <person name="Brown S.J."/>
            <person name="Denell R."/>
            <person name="Beeman R.W."/>
            <person name="Gibbs R."/>
            <person name="Beeman R.W."/>
            <person name="Brown S.J."/>
            <person name="Bucher G."/>
            <person name="Friedrich M."/>
            <person name="Grimmelikhuijzen C.J."/>
            <person name="Klingler M."/>
            <person name="Lorenzen M."/>
            <person name="Richards S."/>
            <person name="Roth S."/>
            <person name="Schroder R."/>
            <person name="Tautz D."/>
            <person name="Zdobnov E.M."/>
            <person name="Muzny D."/>
            <person name="Gibbs R.A."/>
            <person name="Weinstock G.M."/>
            <person name="Attaway T."/>
            <person name="Bell S."/>
            <person name="Buhay C.J."/>
            <person name="Chandrabose M.N."/>
            <person name="Chavez D."/>
            <person name="Clerk-Blankenburg K.P."/>
            <person name="Cree A."/>
            <person name="Dao M."/>
            <person name="Davis C."/>
            <person name="Chacko J."/>
            <person name="Dinh H."/>
            <person name="Dugan-Rocha S."/>
            <person name="Fowler G."/>
            <person name="Garner T.T."/>
            <person name="Garnes J."/>
            <person name="Gnirke A."/>
            <person name="Hawes A."/>
            <person name="Hernandez J."/>
            <person name="Hines S."/>
            <person name="Holder M."/>
            <person name="Hume J."/>
            <person name="Jhangiani S.N."/>
            <person name="Joshi V."/>
            <person name="Khan Z.M."/>
            <person name="Jackson L."/>
            <person name="Kovar C."/>
            <person name="Kowis A."/>
            <person name="Lee S."/>
            <person name="Lewis L.R."/>
            <person name="Margolis J."/>
            <person name="Morgan M."/>
            <person name="Nazareth L.V."/>
            <person name="Nguyen N."/>
            <person name="Okwuonu G."/>
            <person name="Parker D."/>
            <person name="Richards S."/>
            <person name="Ruiz S.J."/>
            <person name="Santibanez J."/>
            <person name="Savard J."/>
            <person name="Scherer S.E."/>
            <person name="Schneider B."/>
            <person name="Sodergren E."/>
            <person name="Tautz D."/>
            <person name="Vattahil S."/>
            <person name="Villasana D."/>
            <person name="White C.S."/>
            <person name="Wright R."/>
            <person name="Park Y."/>
            <person name="Beeman R.W."/>
            <person name="Lord J."/>
            <person name="Oppert B."/>
            <person name="Lorenzen M."/>
            <person name="Brown S."/>
            <person name="Wang L."/>
            <person name="Savard J."/>
            <person name="Tautz D."/>
            <person name="Richards S."/>
            <person name="Weinstock G."/>
            <person name="Gibbs R.A."/>
            <person name="Liu Y."/>
            <person name="Worley K."/>
            <person name="Weinstock G."/>
            <person name="Elsik C.G."/>
            <person name="Reese J.T."/>
            <person name="Elhaik E."/>
            <person name="Landan G."/>
            <person name="Graur D."/>
            <person name="Arensburger P."/>
            <person name="Atkinson P."/>
            <person name="Beeman R.W."/>
            <person name="Beidler J."/>
            <person name="Brown S.J."/>
            <person name="Demuth J.P."/>
            <person name="Drury D.W."/>
            <person name="Du Y.Z."/>
            <person name="Fujiwara H."/>
            <person name="Lorenzen M."/>
            <person name="Maselli V."/>
            <person name="Osanai M."/>
            <person name="Park Y."/>
            <person name="Robertson H.M."/>
            <person name="Tu Z."/>
            <person name="Wang J.J."/>
            <person name="Wang S."/>
            <person name="Richards S."/>
            <person name="Song H."/>
            <person name="Zhang L."/>
            <person name="Sodergren E."/>
            <person name="Werner D."/>
            <person name="Stanke M."/>
            <person name="Morgenstern B."/>
            <person name="Solovyev V."/>
            <person name="Kosarev P."/>
            <person name="Brown G."/>
            <person name="Chen H.C."/>
            <person name="Ermolaeva O."/>
            <person name="Hlavina W."/>
            <person name="Kapustin Y."/>
            <person name="Kiryutin B."/>
            <person name="Kitts P."/>
            <person name="Maglott D."/>
            <person name="Pruitt K."/>
            <person name="Sapojnikov V."/>
            <person name="Souvorov A."/>
            <person name="Mackey A.J."/>
            <person name="Waterhouse R.M."/>
            <person name="Wyder S."/>
            <person name="Zdobnov E.M."/>
            <person name="Zdobnov E.M."/>
            <person name="Wyder S."/>
            <person name="Kriventseva E.V."/>
            <person name="Kadowaki T."/>
            <person name="Bork P."/>
            <person name="Aranda M."/>
            <person name="Bao R."/>
            <person name="Beermann A."/>
            <person name="Berns N."/>
            <person name="Bolognesi R."/>
            <person name="Bonneton F."/>
            <person name="Bopp D."/>
            <person name="Brown S.J."/>
            <person name="Bucher G."/>
            <person name="Butts T."/>
            <person name="Chaumot A."/>
            <person name="Denell R.E."/>
            <person name="Ferrier D.E."/>
            <person name="Friedrich M."/>
            <person name="Gordon C.M."/>
            <person name="Jindra M."/>
            <person name="Klingler M."/>
            <person name="Lan Q."/>
            <person name="Lattorff H.M."/>
            <person name="Laudet V."/>
            <person name="von Levetsow C."/>
            <person name="Liu Z."/>
            <person name="Lutz R."/>
            <person name="Lynch J.A."/>
            <person name="da Fonseca R.N."/>
            <person name="Posnien N."/>
            <person name="Reuter R."/>
            <person name="Roth S."/>
            <person name="Savard J."/>
            <person name="Schinko J.B."/>
            <person name="Schmitt C."/>
            <person name="Schoppmeier M."/>
            <person name="Schroder R."/>
            <person name="Shippy T.D."/>
            <person name="Simonnet F."/>
            <person name="Marques-Souza H."/>
            <person name="Tautz D."/>
            <person name="Tomoyasu Y."/>
            <person name="Trauner J."/>
            <person name="Van der Zee M."/>
            <person name="Vervoort M."/>
            <person name="Wittkopp N."/>
            <person name="Wimmer E.A."/>
            <person name="Yang X."/>
            <person name="Jones A.K."/>
            <person name="Sattelle D.B."/>
            <person name="Ebert P.R."/>
            <person name="Nelson D."/>
            <person name="Scott J.G."/>
            <person name="Beeman R.W."/>
            <person name="Muthukrishnan S."/>
            <person name="Kramer K.J."/>
            <person name="Arakane Y."/>
            <person name="Beeman R.W."/>
            <person name="Zhu Q."/>
            <person name="Hogenkamp D."/>
            <person name="Dixit R."/>
            <person name="Oppert B."/>
            <person name="Jiang H."/>
            <person name="Zou Z."/>
            <person name="Marshall J."/>
            <person name="Elpidina E."/>
            <person name="Vinokurov K."/>
            <person name="Oppert C."/>
            <person name="Zou Z."/>
            <person name="Evans J."/>
            <person name="Lu Z."/>
            <person name="Zhao P."/>
            <person name="Sumathipala N."/>
            <person name="Altincicek B."/>
            <person name="Vilcinskas A."/>
            <person name="Williams M."/>
            <person name="Hultmark D."/>
            <person name="Hetru C."/>
            <person name="Jiang H."/>
            <person name="Grimmelikhuijzen C.J."/>
            <person name="Hauser F."/>
            <person name="Cazzamali G."/>
            <person name="Williamson M."/>
            <person name="Park Y."/>
            <person name="Li B."/>
            <person name="Tanaka Y."/>
            <person name="Predel R."/>
            <person name="Neupert S."/>
            <person name="Schachtner J."/>
            <person name="Verleyen P."/>
            <person name="Raible F."/>
            <person name="Bork P."/>
            <person name="Friedrich M."/>
            <person name="Walden K.K."/>
            <person name="Robertson H.M."/>
            <person name="Angeli S."/>
            <person name="Foret S."/>
            <person name="Bucher G."/>
            <person name="Schuetz S."/>
            <person name="Maleszka R."/>
            <person name="Wimmer E.A."/>
            <person name="Beeman R.W."/>
            <person name="Lorenzen M."/>
            <person name="Tomoyasu Y."/>
            <person name="Miller S.C."/>
            <person name="Grossmann D."/>
            <person name="Bucher G."/>
        </authorList>
    </citation>
    <scope>NUCLEOTIDE SEQUENCE [LARGE SCALE GENOMIC DNA]</scope>
    <source>
        <strain evidence="11 12">Georgia GA2</strain>
    </source>
</reference>
<keyword evidence="5 10" id="KW-0276">Fatty acid metabolism</keyword>
<dbReference type="eggNOG" id="KOG3071">
    <property type="taxonomic scope" value="Eukaryota"/>
</dbReference>
<dbReference type="GO" id="GO:0034626">
    <property type="term" value="P:fatty acid elongation, polyunsaturated fatty acid"/>
    <property type="evidence" value="ECO:0000318"/>
    <property type="project" value="GO_Central"/>
</dbReference>
<dbReference type="GO" id="GO:0034625">
    <property type="term" value="P:fatty acid elongation, monounsaturated fatty acid"/>
    <property type="evidence" value="ECO:0000318"/>
    <property type="project" value="GO_Central"/>
</dbReference>
<evidence type="ECO:0000256" key="7">
    <source>
        <dbReference type="ARBA" id="ARBA00023098"/>
    </source>
</evidence>
<sequence length="262" mass="30726">MAGLAEKYDYVMNDLSDPRVKNWIGFSSPAMVLSIIALYLSSIYIFLPAYMKNRKPYDLKNVIYYYNIFQIVSCLVLIYGVATSGWTTTYSWGCQPVDYSNNPQAINMLHWCYFTFVLKGIELIETVLFILRKKFNQVSKLHVYHHASTFFLTWIGTKYVGGGMSTFPIMINSVIHVFMYTYYLLASLGPEWQKKMAKWKPRLTIFQMVQFCVIIAHSLQSLHPECVVPKQLLLIYVPNVLLVFYMFWQFYQESYTPKQKNK</sequence>
<dbReference type="GO" id="GO:0005789">
    <property type="term" value="C:endoplasmic reticulum membrane"/>
    <property type="evidence" value="ECO:0000318"/>
    <property type="project" value="GO_Central"/>
</dbReference>
<dbReference type="PANTHER" id="PTHR11157:SF113">
    <property type="entry name" value="ELONGATION OF VERY LONG CHAIN FATTY ACIDS PROTEIN"/>
    <property type="match status" value="1"/>
</dbReference>
<protein>
    <recommendedName>
        <fullName evidence="10">Elongation of very long chain fatty acids protein</fullName>
        <ecNumber evidence="10">2.3.1.199</ecNumber>
    </recommendedName>
    <alternativeName>
        <fullName evidence="10">Very-long-chain 3-oxoacyl-CoA synthase</fullName>
    </alternativeName>
</protein>
<feature type="transmembrane region" description="Helical" evidence="10">
    <location>
        <begin position="143"/>
        <end position="161"/>
    </location>
</feature>
<evidence type="ECO:0000256" key="8">
    <source>
        <dbReference type="ARBA" id="ARBA00023136"/>
    </source>
</evidence>
<comment type="catalytic activity">
    <reaction evidence="10">
        <text>a very-long-chain acyl-CoA + malonyl-CoA + H(+) = a very-long-chain 3-oxoacyl-CoA + CO2 + CoA</text>
        <dbReference type="Rhea" id="RHEA:32727"/>
        <dbReference type="ChEBI" id="CHEBI:15378"/>
        <dbReference type="ChEBI" id="CHEBI:16526"/>
        <dbReference type="ChEBI" id="CHEBI:57287"/>
        <dbReference type="ChEBI" id="CHEBI:57384"/>
        <dbReference type="ChEBI" id="CHEBI:90725"/>
        <dbReference type="ChEBI" id="CHEBI:90736"/>
        <dbReference type="EC" id="2.3.1.199"/>
    </reaction>
</comment>
<feature type="transmembrane region" description="Helical" evidence="10">
    <location>
        <begin position="30"/>
        <end position="51"/>
    </location>
</feature>
<proteinExistence type="inferred from homology"/>
<evidence type="ECO:0000256" key="4">
    <source>
        <dbReference type="ARBA" id="ARBA00022692"/>
    </source>
</evidence>
<evidence type="ECO:0000256" key="10">
    <source>
        <dbReference type="RuleBase" id="RU361115"/>
    </source>
</evidence>
<keyword evidence="12" id="KW-1185">Reference proteome</keyword>
<dbReference type="AlphaFoldDB" id="D6WRK7"/>
<evidence type="ECO:0000256" key="9">
    <source>
        <dbReference type="ARBA" id="ARBA00023160"/>
    </source>
</evidence>